<organism evidence="4">
    <name type="scientific">Caldilineaceae bacterium SB0664_bin_27</name>
    <dbReference type="NCBI Taxonomy" id="2605260"/>
    <lineage>
        <taxon>Bacteria</taxon>
        <taxon>Bacillati</taxon>
        <taxon>Chloroflexota</taxon>
        <taxon>Caldilineae</taxon>
        <taxon>Caldilineales</taxon>
        <taxon>Caldilineaceae</taxon>
    </lineage>
</organism>
<dbReference type="PANTHER" id="PTHR43713:SF3">
    <property type="entry name" value="GLUTAMATE-1-SEMIALDEHYDE 2,1-AMINOMUTASE 1, CHLOROPLASTIC-RELATED"/>
    <property type="match status" value="1"/>
</dbReference>
<dbReference type="Gene3D" id="3.90.1150.10">
    <property type="entry name" value="Aspartate Aminotransferase, domain 1"/>
    <property type="match status" value="1"/>
</dbReference>
<evidence type="ECO:0000256" key="1">
    <source>
        <dbReference type="ARBA" id="ARBA00001933"/>
    </source>
</evidence>
<evidence type="ECO:0000313" key="4">
    <source>
        <dbReference type="EMBL" id="MXY94748.1"/>
    </source>
</evidence>
<dbReference type="PANTHER" id="PTHR43713">
    <property type="entry name" value="GLUTAMATE-1-SEMIALDEHYDE 2,1-AMINOMUTASE"/>
    <property type="match status" value="1"/>
</dbReference>
<comment type="caution">
    <text evidence="4">The sequence shown here is derived from an EMBL/GenBank/DDBJ whole genome shotgun (WGS) entry which is preliminary data.</text>
</comment>
<dbReference type="InterPro" id="IPR005814">
    <property type="entry name" value="Aminotrans_3"/>
</dbReference>
<sequence>MTSFPNSAQHDVSRSLDLYNQAGELIPGWTQLISRRADQFAHGASPIYAQRAKGSRFIDVDENEYIDWMSAVGAIILGHADEVVDAAVKEQIDRSSLFSANSPLEIELAEELNDTIPSSQMVRYCKGGGDACAMAVRIARGTTGKDKILFCGYHGWHDWYQAANYGVNPESGEYPFAGIEPIGVPKALEGTVVPFIYGDLEMLASLLEEHAGEVAAIMMEPARSELPPPGYLESVKQLAADHGVVLIFDEVSCGWRIAIGGVQEAVGVTPDMTVVAKSMSNGYPMGAVVGSREVMEPAKHMFISSSYWSDNIGLAASLATIRELKRRESPRRFKEIGEKLRSALNQAIEDSGLDGACTGLHTGPTVTLNTPDDVDPRKVSTLFIQEMAKRGVHSYMSFKATLSHTDEDIRLTGEAAAEALRVVHTGLEQGTIDDLLTVDLKKEPFRRQVR</sequence>
<dbReference type="Gene3D" id="3.40.640.10">
    <property type="entry name" value="Type I PLP-dependent aspartate aminotransferase-like (Major domain)"/>
    <property type="match status" value="1"/>
</dbReference>
<dbReference type="InterPro" id="IPR015421">
    <property type="entry name" value="PyrdxlP-dep_Trfase_major"/>
</dbReference>
<dbReference type="InterPro" id="IPR015424">
    <property type="entry name" value="PyrdxlP-dep_Trfase"/>
</dbReference>
<comment type="similarity">
    <text evidence="3">Belongs to the class-III pyridoxal-phosphate-dependent aminotransferase family.</text>
</comment>
<dbReference type="GO" id="GO:0030170">
    <property type="term" value="F:pyridoxal phosphate binding"/>
    <property type="evidence" value="ECO:0007669"/>
    <property type="project" value="InterPro"/>
</dbReference>
<protein>
    <submittedName>
        <fullName evidence="4">Aminotransferase class III-fold pyridoxal phosphate-dependent enzyme</fullName>
    </submittedName>
</protein>
<dbReference type="GO" id="GO:0008483">
    <property type="term" value="F:transaminase activity"/>
    <property type="evidence" value="ECO:0007669"/>
    <property type="project" value="UniProtKB-KW"/>
</dbReference>
<dbReference type="Pfam" id="PF00202">
    <property type="entry name" value="Aminotran_3"/>
    <property type="match status" value="1"/>
</dbReference>
<keyword evidence="4" id="KW-0032">Aminotransferase</keyword>
<accession>A0A6B0YZA8</accession>
<dbReference type="SUPFAM" id="SSF53383">
    <property type="entry name" value="PLP-dependent transferases"/>
    <property type="match status" value="1"/>
</dbReference>
<comment type="cofactor">
    <cofactor evidence="1">
        <name>pyridoxal 5'-phosphate</name>
        <dbReference type="ChEBI" id="CHEBI:597326"/>
    </cofactor>
</comment>
<gene>
    <name evidence="4" type="ORF">F4Y42_15020</name>
</gene>
<dbReference type="InterPro" id="IPR015422">
    <property type="entry name" value="PyrdxlP-dep_Trfase_small"/>
</dbReference>
<keyword evidence="2 3" id="KW-0663">Pyridoxal phosphate</keyword>
<keyword evidence="4" id="KW-0808">Transferase</keyword>
<proteinExistence type="inferred from homology"/>
<reference evidence="4" key="1">
    <citation type="submission" date="2019-09" db="EMBL/GenBank/DDBJ databases">
        <title>Characterisation of the sponge microbiome using genome-centric metagenomics.</title>
        <authorList>
            <person name="Engelberts J.P."/>
            <person name="Robbins S.J."/>
            <person name="De Goeij J.M."/>
            <person name="Aranda M."/>
            <person name="Bell S.C."/>
            <person name="Webster N.S."/>
        </authorList>
    </citation>
    <scope>NUCLEOTIDE SEQUENCE</scope>
    <source>
        <strain evidence="4">SB0664_bin_27</strain>
    </source>
</reference>
<dbReference type="AlphaFoldDB" id="A0A6B0YZA8"/>
<name>A0A6B0YZA8_9CHLR</name>
<evidence type="ECO:0000256" key="2">
    <source>
        <dbReference type="ARBA" id="ARBA00022898"/>
    </source>
</evidence>
<evidence type="ECO:0000256" key="3">
    <source>
        <dbReference type="RuleBase" id="RU003560"/>
    </source>
</evidence>
<dbReference type="EMBL" id="VXRG01000125">
    <property type="protein sequence ID" value="MXY94748.1"/>
    <property type="molecule type" value="Genomic_DNA"/>
</dbReference>